<dbReference type="EMBL" id="LS483469">
    <property type="protein sequence ID" value="SQI31870.1"/>
    <property type="molecule type" value="Genomic_DNA"/>
</dbReference>
<proteinExistence type="inferred from homology"/>
<gene>
    <name evidence="5" type="primary">rlmD</name>
    <name evidence="5" type="ORF">NCTC12961_00886</name>
</gene>
<name>A0A2X4UG28_SERPL</name>
<keyword evidence="2 4" id="KW-0808">Transferase</keyword>
<evidence type="ECO:0000313" key="5">
    <source>
        <dbReference type="EMBL" id="SQI31870.1"/>
    </source>
</evidence>
<dbReference type="Gene3D" id="2.40.50.1070">
    <property type="match status" value="1"/>
</dbReference>
<keyword evidence="1 4" id="KW-0489">Methyltransferase</keyword>
<comment type="similarity">
    <text evidence="4">Belongs to the class I-like SAM-binding methyltransferase superfamily. RNA M5U methyltransferase family.</text>
</comment>
<dbReference type="InterPro" id="IPR029063">
    <property type="entry name" value="SAM-dependent_MTases_sf"/>
</dbReference>
<evidence type="ECO:0000256" key="4">
    <source>
        <dbReference type="PROSITE-ProRule" id="PRU01024"/>
    </source>
</evidence>
<feature type="binding site" evidence="4">
    <location>
        <position position="78"/>
    </location>
    <ligand>
        <name>S-adenosyl-L-methionine</name>
        <dbReference type="ChEBI" id="CHEBI:59789"/>
    </ligand>
</feature>
<dbReference type="SUPFAM" id="SSF53335">
    <property type="entry name" value="S-adenosyl-L-methionine-dependent methyltransferases"/>
    <property type="match status" value="1"/>
</dbReference>
<evidence type="ECO:0000256" key="1">
    <source>
        <dbReference type="ARBA" id="ARBA00022603"/>
    </source>
</evidence>
<dbReference type="PROSITE" id="PS51687">
    <property type="entry name" value="SAM_MT_RNA_M5U"/>
    <property type="match status" value="1"/>
</dbReference>
<dbReference type="PANTHER" id="PTHR11061:SF49">
    <property type="entry name" value="23S RRNA (URACIL(1939)-C(5))-METHYLTRANSFERASE RLMD"/>
    <property type="match status" value="1"/>
</dbReference>
<dbReference type="GO" id="GO:0070475">
    <property type="term" value="P:rRNA base methylation"/>
    <property type="evidence" value="ECO:0007669"/>
    <property type="project" value="TreeGrafter"/>
</dbReference>
<reference evidence="5 6" key="1">
    <citation type="submission" date="2018-06" db="EMBL/GenBank/DDBJ databases">
        <authorList>
            <consortium name="Pathogen Informatics"/>
            <person name="Doyle S."/>
        </authorList>
    </citation>
    <scope>NUCLEOTIDE SEQUENCE [LARGE SCALE GENOMIC DNA]</scope>
    <source>
        <strain evidence="5 6">NCTC12961</strain>
    </source>
</reference>
<feature type="binding site" evidence="4">
    <location>
        <position position="62"/>
    </location>
    <ligand>
        <name>S-adenosyl-L-methionine</name>
        <dbReference type="ChEBI" id="CHEBI:59789"/>
    </ligand>
</feature>
<dbReference type="Proteomes" id="UP000248897">
    <property type="component" value="Chromosome 1"/>
</dbReference>
<dbReference type="PANTHER" id="PTHR11061">
    <property type="entry name" value="RNA M5U METHYLTRANSFERASE"/>
    <property type="match status" value="1"/>
</dbReference>
<dbReference type="STRING" id="82996.ADP72_07465"/>
<keyword evidence="3 4" id="KW-0949">S-adenosyl-L-methionine</keyword>
<evidence type="ECO:0000256" key="2">
    <source>
        <dbReference type="ARBA" id="ARBA00022679"/>
    </source>
</evidence>
<organism evidence="5 6">
    <name type="scientific">Serratia plymuthica</name>
    <dbReference type="NCBI Taxonomy" id="82996"/>
    <lineage>
        <taxon>Bacteria</taxon>
        <taxon>Pseudomonadati</taxon>
        <taxon>Pseudomonadota</taxon>
        <taxon>Gammaproteobacteria</taxon>
        <taxon>Enterobacterales</taxon>
        <taxon>Yersiniaceae</taxon>
        <taxon>Serratia</taxon>
    </lineage>
</organism>
<dbReference type="Pfam" id="PF01135">
    <property type="entry name" value="PCMT"/>
    <property type="match status" value="1"/>
</dbReference>
<dbReference type="EC" id="2.1.1.190" evidence="5"/>
<dbReference type="InterPro" id="IPR010280">
    <property type="entry name" value="U5_MeTrfase_fam"/>
</dbReference>
<evidence type="ECO:0000313" key="6">
    <source>
        <dbReference type="Proteomes" id="UP000248897"/>
    </source>
</evidence>
<accession>A0A2X4UG28</accession>
<evidence type="ECO:0000256" key="3">
    <source>
        <dbReference type="ARBA" id="ARBA00022691"/>
    </source>
</evidence>
<protein>
    <submittedName>
        <fullName evidence="5">23S rRNA (Uracil(1939)-C(5))-methyltransferase RlmD</fullName>
        <ecNumber evidence="5">2.1.1.190</ecNumber>
    </submittedName>
</protein>
<dbReference type="GO" id="GO:0070041">
    <property type="term" value="F:rRNA (uridine-C5-)-methyltransferase activity"/>
    <property type="evidence" value="ECO:0007669"/>
    <property type="project" value="TreeGrafter"/>
</dbReference>
<dbReference type="AlphaFoldDB" id="A0A2X4UG28"/>
<dbReference type="Gene3D" id="3.40.50.150">
    <property type="entry name" value="Vaccinia Virus protein VP39"/>
    <property type="match status" value="1"/>
</dbReference>
<comment type="caution">
    <text evidence="4">Lacks conserved residue(s) required for the propagation of feature annotation.</text>
</comment>
<sequence length="124" mass="13671">MPDSDRSEKLCGETPYYQVGGLRLDISSRGFIGVNDTVNQQMAAQALEWLDIQPNDRVLDLFCGMGQLYPAAAVLGIEGIATLVANGQYNAHKNKLNNASFFPSMKIWKRTLSGNLGQHKDLIK</sequence>